<name>A0A1X7U5A5_AMPQE</name>
<proteinExistence type="predicted"/>
<dbReference type="Pfam" id="PF14649">
    <property type="entry name" value="Spatacsin_C"/>
    <property type="match status" value="1"/>
</dbReference>
<dbReference type="OrthoDB" id="2018754at2759"/>
<dbReference type="InterPro" id="IPR028107">
    <property type="entry name" value="Spatacsin_C_dom"/>
</dbReference>
<gene>
    <name evidence="2" type="primary">100639325</name>
</gene>
<sequence>MKFHEEFITRCDLKESKDYLNQFNLQMDKCKVQGYPAKVGGVQWVEEIATTFANHMIVTCPTPFERIQLCKLLAEIDFGQNFSCQGLGFSRLYKISHILDKAGLSSIPAFKFTVQFSPSPSLSLLEMYIVRVRVDGLNTLHELVVKGQFAAAKEYANVADIPTAEVTLKEAESKYQRLVGTSYWQYQPARISFWEKCHRSFITDGVRPEAAVEFFESIVKQSTSPDTISHNERTLLLVLAYHWKRESGQPFSIQETERDIWTSHIRAVMSHLQSNGQQPSLPELITDPMLSPTLHSRQISPTLLPILSTLSVVATSQWDKIAQINQLILPETVVPTVMEKNKEYALTVEEQHVLDVVIGRLLNVCLIKEARELADLFQYDSPDLTIVLCCIKLSQGKLTPDHLTPEILELLANRPLRRFSVPSLTPPPGADESTNPKNKVSNEIIKMLQQLSDRANHAHKCCLCIISIFKIAVALRKTYSSLVLSDVYDTLADLLSSTNPEKYSLAKSLVTSSNMQGRDIAGFLSNCIAASLQSYIGGQEHDYSRVKVYEPHMTTSSFMSLAQLCSDHALMGRNLLSLTKSLSGEDQPSESSLSMQVELLIRSHDCFTLGCSVDGIAEVLKVSRDITAKLYQGKHYKLMVRVLTGVGRFREMTYIIQLLLECDQFESLVHHGVEKVEQLRVALMDYLRKNCKNDHEKMQMVALKFGMYRELAKAKEDQALKDMKKLKHRSFGPESVSTLKRMYSDLNDASKIYAQNDCLTSAEFCISQARLVALQLSLLQSGKVIINMDAKEVRKFMEDQPFSESLIVAEAYKHTILADWVNPLYQKVVLRGNMRYLNEYRSVYTLTPSVVQELASRYLLDRNRPHDSSQNMAKILSYCPSLALRYKLSKQLNLVLEGTQFDEDFLKDVAKL</sequence>
<protein>
    <recommendedName>
        <fullName evidence="1">Spatacsin C-terminal domain-containing protein</fullName>
    </recommendedName>
</protein>
<dbReference type="InterPro" id="IPR028103">
    <property type="entry name" value="Spatacsin"/>
</dbReference>
<dbReference type="GO" id="GO:0005737">
    <property type="term" value="C:cytoplasm"/>
    <property type="evidence" value="ECO:0007669"/>
    <property type="project" value="TreeGrafter"/>
</dbReference>
<dbReference type="InParanoid" id="A0A1X7U5A5"/>
<dbReference type="EnsemblMetazoa" id="XM_020000477.1">
    <property type="protein sequence ID" value="XP_019856036.1"/>
    <property type="gene ID" value="LOC100639325"/>
</dbReference>
<dbReference type="eggNOG" id="KOG1884">
    <property type="taxonomic scope" value="Eukaryota"/>
</dbReference>
<dbReference type="EnsemblMetazoa" id="Aqu2.1.22935_001">
    <property type="protein sequence ID" value="Aqu2.1.22935_001"/>
    <property type="gene ID" value="Aqu2.1.22935"/>
</dbReference>
<dbReference type="KEGG" id="aqu:100639325"/>
<feature type="domain" description="Spatacsin C-terminal" evidence="1">
    <location>
        <begin position="571"/>
        <end position="859"/>
    </location>
</feature>
<dbReference type="GO" id="GO:0008088">
    <property type="term" value="P:axo-dendritic transport"/>
    <property type="evidence" value="ECO:0007669"/>
    <property type="project" value="TreeGrafter"/>
</dbReference>
<dbReference type="PANTHER" id="PTHR13650:SF0">
    <property type="entry name" value="SPATACSIN"/>
    <property type="match status" value="1"/>
</dbReference>
<dbReference type="GO" id="GO:0045202">
    <property type="term" value="C:synapse"/>
    <property type="evidence" value="ECO:0007669"/>
    <property type="project" value="TreeGrafter"/>
</dbReference>
<dbReference type="GO" id="GO:0007268">
    <property type="term" value="P:chemical synaptic transmission"/>
    <property type="evidence" value="ECO:0007669"/>
    <property type="project" value="TreeGrafter"/>
</dbReference>
<keyword evidence="3" id="KW-1185">Reference proteome</keyword>
<dbReference type="AlphaFoldDB" id="A0A1X7U5A5"/>
<reference evidence="2" key="2">
    <citation type="submission" date="2017-05" db="UniProtKB">
        <authorList>
            <consortium name="EnsemblMetazoa"/>
        </authorList>
    </citation>
    <scope>IDENTIFICATION</scope>
</reference>
<dbReference type="Proteomes" id="UP000007879">
    <property type="component" value="Unassembled WGS sequence"/>
</dbReference>
<evidence type="ECO:0000259" key="1">
    <source>
        <dbReference type="Pfam" id="PF14649"/>
    </source>
</evidence>
<dbReference type="STRING" id="400682.A0A1X7U5A5"/>
<accession>A0A1X7U5A5</accession>
<dbReference type="GO" id="GO:0048489">
    <property type="term" value="P:synaptic vesicle transport"/>
    <property type="evidence" value="ECO:0007669"/>
    <property type="project" value="TreeGrafter"/>
</dbReference>
<reference evidence="3" key="1">
    <citation type="journal article" date="2010" name="Nature">
        <title>The Amphimedon queenslandica genome and the evolution of animal complexity.</title>
        <authorList>
            <person name="Srivastava M."/>
            <person name="Simakov O."/>
            <person name="Chapman J."/>
            <person name="Fahey B."/>
            <person name="Gauthier M.E."/>
            <person name="Mitros T."/>
            <person name="Richards G.S."/>
            <person name="Conaco C."/>
            <person name="Dacre M."/>
            <person name="Hellsten U."/>
            <person name="Larroux C."/>
            <person name="Putnam N.H."/>
            <person name="Stanke M."/>
            <person name="Adamska M."/>
            <person name="Darling A."/>
            <person name="Degnan S.M."/>
            <person name="Oakley T.H."/>
            <person name="Plachetzki D.C."/>
            <person name="Zhai Y."/>
            <person name="Adamski M."/>
            <person name="Calcino A."/>
            <person name="Cummins S.F."/>
            <person name="Goodstein D.M."/>
            <person name="Harris C."/>
            <person name="Jackson D.J."/>
            <person name="Leys S.P."/>
            <person name="Shu S."/>
            <person name="Woodcroft B.J."/>
            <person name="Vervoort M."/>
            <person name="Kosik K.S."/>
            <person name="Manning G."/>
            <person name="Degnan B.M."/>
            <person name="Rokhsar D.S."/>
        </authorList>
    </citation>
    <scope>NUCLEOTIDE SEQUENCE [LARGE SCALE GENOMIC DNA]</scope>
</reference>
<dbReference type="PANTHER" id="PTHR13650">
    <property type="entry name" value="SPATACSIN"/>
    <property type="match status" value="1"/>
</dbReference>
<organism evidence="2">
    <name type="scientific">Amphimedon queenslandica</name>
    <name type="common">Sponge</name>
    <dbReference type="NCBI Taxonomy" id="400682"/>
    <lineage>
        <taxon>Eukaryota</taxon>
        <taxon>Metazoa</taxon>
        <taxon>Porifera</taxon>
        <taxon>Demospongiae</taxon>
        <taxon>Heteroscleromorpha</taxon>
        <taxon>Haplosclerida</taxon>
        <taxon>Niphatidae</taxon>
        <taxon>Amphimedon</taxon>
    </lineage>
</organism>
<evidence type="ECO:0000313" key="2">
    <source>
        <dbReference type="EnsemblMetazoa" id="Aqu2.1.22935_001"/>
    </source>
</evidence>
<evidence type="ECO:0000313" key="3">
    <source>
        <dbReference type="Proteomes" id="UP000007879"/>
    </source>
</evidence>